<protein>
    <submittedName>
        <fullName evidence="1">Uncharacterized protein TCIL3000_11_14130</fullName>
    </submittedName>
</protein>
<reference evidence="1" key="1">
    <citation type="journal article" date="2012" name="Proc. Natl. Acad. Sci. U.S.A.">
        <title>Antigenic diversity is generated by distinct evolutionary mechanisms in African trypanosome species.</title>
        <authorList>
            <person name="Jackson A.P."/>
            <person name="Berry A."/>
            <person name="Aslett M."/>
            <person name="Allison H.C."/>
            <person name="Burton P."/>
            <person name="Vavrova-Anderson J."/>
            <person name="Brown R."/>
            <person name="Browne H."/>
            <person name="Corton N."/>
            <person name="Hauser H."/>
            <person name="Gamble J."/>
            <person name="Gilderthorp R."/>
            <person name="Marcello L."/>
            <person name="McQuillan J."/>
            <person name="Otto T.D."/>
            <person name="Quail M.A."/>
            <person name="Sanders M.J."/>
            <person name="van Tonder A."/>
            <person name="Ginger M.L."/>
            <person name="Field M.C."/>
            <person name="Barry J.D."/>
            <person name="Hertz-Fowler C."/>
            <person name="Berriman M."/>
        </authorList>
    </citation>
    <scope>NUCLEOTIDE SEQUENCE</scope>
    <source>
        <strain evidence="1">IL3000</strain>
    </source>
</reference>
<dbReference type="AlphaFoldDB" id="G0V2M6"/>
<gene>
    <name evidence="1" type="ORF">TCIL3000_11_14130</name>
</gene>
<evidence type="ECO:0000313" key="1">
    <source>
        <dbReference type="EMBL" id="CCC95898.1"/>
    </source>
</evidence>
<dbReference type="VEuPathDB" id="TriTrypDB:TcIL3000.11.14130"/>
<organism evidence="1">
    <name type="scientific">Trypanosoma congolense (strain IL3000)</name>
    <dbReference type="NCBI Taxonomy" id="1068625"/>
    <lineage>
        <taxon>Eukaryota</taxon>
        <taxon>Discoba</taxon>
        <taxon>Euglenozoa</taxon>
        <taxon>Kinetoplastea</taxon>
        <taxon>Metakinetoplastina</taxon>
        <taxon>Trypanosomatida</taxon>
        <taxon>Trypanosomatidae</taxon>
        <taxon>Trypanosoma</taxon>
        <taxon>Nannomonas</taxon>
    </lineage>
</organism>
<proteinExistence type="predicted"/>
<accession>G0V2M6</accession>
<sequence>MPLERRPIKGDRLTSFMVVHFHMLRGLHPIPPPRVPAPFPGCCWFVESFSAVVRRVRLVHVYSNGVVPLRPGAALGFFRCGCAVSQFLFLLHHTPGLQMPPCCGSLCVPCVMCRCWAYAGLRRFARFYCHWAVTREFALTLRLLLSLLRGLHGDECPMEGSPLQAGVHNLRLVCGGIVGDYFFCRVLLLPFSVGLLLTLPCIDGLAPTPRRPPLFSHVHLVGPPVRMGVSGRRMSSAKEFIRRMTACGEITPACVPLYAG</sequence>
<dbReference type="EMBL" id="HE575324">
    <property type="protein sequence ID" value="CCC95898.1"/>
    <property type="molecule type" value="Genomic_DNA"/>
</dbReference>
<name>G0V2M6_TRYCI</name>